<accession>A0A401P5A0</accession>
<feature type="domain" description="URB1 N-terminal" evidence="2">
    <location>
        <begin position="75"/>
        <end position="390"/>
    </location>
</feature>
<dbReference type="Pfam" id="PF16201">
    <property type="entry name" value="NopRA1"/>
    <property type="match status" value="1"/>
</dbReference>
<feature type="region of interest" description="Disordered" evidence="1">
    <location>
        <begin position="520"/>
        <end position="547"/>
    </location>
</feature>
<dbReference type="InterPro" id="IPR016024">
    <property type="entry name" value="ARM-type_fold"/>
</dbReference>
<dbReference type="Proteomes" id="UP000288216">
    <property type="component" value="Unassembled WGS sequence"/>
</dbReference>
<dbReference type="GO" id="GO:0005730">
    <property type="term" value="C:nucleolus"/>
    <property type="evidence" value="ECO:0007669"/>
    <property type="project" value="TreeGrafter"/>
</dbReference>
<evidence type="ECO:0000256" key="1">
    <source>
        <dbReference type="SAM" id="MobiDB-lite"/>
    </source>
</evidence>
<evidence type="ECO:0000259" key="3">
    <source>
        <dbReference type="Pfam" id="PF16201"/>
    </source>
</evidence>
<sequence length="2266" mass="258340">MASKRKISDSDTHATQSKTAKTVAMEFTGTQFKSMLQTPERMAKALATFISIAKKLPCPELYDVVDGYIKISAECTEIFKLLDGERWPENQMVLIFQALEAILLRTASDLTHFSAVGMNIVKTLLHKYMKFIYTALYSASHKYSRVCLGLMTAMVSQGPDAARDFLSQFDFTNIMLLLKKADKMGMTDVRVAYIQFTVSFLIAGDHNTIGQILEFKGFITDIFASGLKGDRVSVINLLLSTLKTKVVQNKTISKTQKVRFFNATVLNRIASLYHWNGVVDVDVNYDKSAQYSIVTGRDLVRELVHSFLMDLCCSLKHGINFYDSRLGTANRGGNIVLLRFLLGLKTATEDALVADLMVNILKVCPDLLNRFFMETQYSFVPRLKTLWLDNIKLLRKIYEAQPEISKAFGTKEFIPIPRLLSMVMVTTLPPVATKVMFAQGICFASKVVQHNTFSLLAYFMKRALKNIEYGLNEEVWQNAEIYTPSTMEDFVQQYRETLSKHLPDMNNIVATWQSLLKNERKEDDGKGEQGDWKNTESTSAPEEAGRDDAETTVLKAIVLEVMCLYQKVVPHLVSQCTFDFSKLLKGIVSEKGVRQEIAPVLQHRILQLSLELPANKFAWFRIQDITNTDKSSGEQSVFYLLIKMYVTSENPQLQTSTKHLIMKVLKETGIFEYTWKELEIWMKGLWSVSKSKQENVILFLERVLIKLISNPYPYTDKISDVIQEASMLEATFGGQDSDTVSLPISHIDDVLDMVDIMMETSEGLNDEVGFTLSEDMIAQTFPFSPVVTAALEAKNKMISENCSGTDAVLRYLFAVMTDILHVQQDPLALCLVLQMHDKELDSLPENQSVHKINLQLHKYYSLWIPQQAKETLFERFGSATINSAPLKDVSFCSLLMGAYEMGASSLLSEMVKEDLKQAITELHLCDLVLAVKQVVLYTRTSVENFRKLGRRTGLALIGLFMDLLKLLLWRCEQVDDIIKTKSLSETDLFFDLDPALDGELLKEQVLESMLSAIFKHPTLEQWFLSLELQTPPLHSLNPISFKMLSALLTSATLNLLQQSAPTLQRLGRMNVVLTYFKAIAEGILKELEMKKMAKEESSVGDKKSLPLEGLEILHGSMDTAQIKEVVASMLELPEQFLVIQCKAENGADGMKELSHYGKALVKLLTENNQETPGRGELMLSCNHFSALGALLQSSNSEQLKKVLLGALEKEPIFAQLVRADVFAFCLNHVTETSLSICKFLIQHSKTHLLQLELWCLDAGRIKYLRKNMGIYLSLLSTYLQYRGKSDYARPKKVLADVLMVIRQTMWKKLVSSITSDDPSNELDLQMQVLARLVQLVSSREDLSCIMEQLPAVLDKTANPSRWTLADAVSCALGEYPADQRSWRKSLLKACLCWIAVTYSSSRVQEENMMETEMIMLGRLQELVVSIGEVDPDDWSSFLKKGLKYRYRDWAFMEALHKLIAVLYENEDLAQRLIPLPMIHAMVTNHSLFLPTMLGAREDPDGNAKARDALLEVMLVLVRHCPSVCNSSHFGVLLGAYGATLSDTDQKLLMILQSYEKNNISLAEFRLLLWGPAAVEHLKIRKSLGNTLWQQPSMEDTLTLLDREKMFQTIINFPQHRHILPEDAKELTFKEYNSKEPHNLYDPCFLLPLFSGLITSETVVDCYKFVDVNALGLTVAALSSYDPKVRAAAYHILGNFYTHLEAARFKEKRQLLYLLDVMKNGIRQLNTRLTFCLALYIAKVAQLMLKPEEHMYMKINNFLLTYQYLDLKKVPGFFKFFYSFDMEHKTEREWIFELLSNSLKDKHCYELCDHQKIIHVLLAFFNSPLCDETAEEHIIQILLLAARITKAAYQLIRDHNLLTWILHILQRRVFERRLIPDLISLLHTLWVTNLGNKEKTKRFMPLPLINEFLYVLTVLIRHIWIKIDASTFTEFLQILSSVLHHRSGAFDAYKEMGWITINESILSHTEALLLLHKWSIVGKESHLQEALQTLAHKCNVKELLKIFKERNRPKVLGWGVSRHSRRKRGDEQEDTESEVEVSFLEECKTSLRSIFTNWDAVFPDKTFDSPESHVEVDSAVKASTCVMVKWVIKSGIESPISESQSFTLLRWLQRNILPFNAVTEELLKDSAFRHHLLQFYSRVTNEVDEDGLRGDPSCLFTTIMLQLLEVRGLVDDMYKSVIKSVCLPALKDQDHERKAAALFLLSDYFWDLWLGVQEPRLFLTHVKLIAKASEETPRFGESPKAKQKKPNDAIVSLCKDIHSLIGEKLHI</sequence>
<dbReference type="STRING" id="75743.A0A401P5A0"/>
<dbReference type="SUPFAM" id="SSF48371">
    <property type="entry name" value="ARM repeat"/>
    <property type="match status" value="1"/>
</dbReference>
<comment type="caution">
    <text evidence="5">The sequence shown here is derived from an EMBL/GenBank/DDBJ whole genome shotgun (WGS) entry which is preliminary data.</text>
</comment>
<dbReference type="OrthoDB" id="72892at2759"/>
<evidence type="ECO:0008006" key="7">
    <source>
        <dbReference type="Google" id="ProtNLM"/>
    </source>
</evidence>
<dbReference type="Pfam" id="PF11707">
    <property type="entry name" value="Npa1"/>
    <property type="match status" value="1"/>
</dbReference>
<dbReference type="OMA" id="DICLPEM"/>
<dbReference type="GO" id="GO:0000466">
    <property type="term" value="P:maturation of 5.8S rRNA from tricistronic rRNA transcript (SSU-rRNA, 5.8S rRNA, LSU-rRNA)"/>
    <property type="evidence" value="ECO:0007669"/>
    <property type="project" value="TreeGrafter"/>
</dbReference>
<dbReference type="InterPro" id="IPR039844">
    <property type="entry name" value="URB1"/>
</dbReference>
<evidence type="ECO:0000259" key="2">
    <source>
        <dbReference type="Pfam" id="PF11707"/>
    </source>
</evidence>
<name>A0A401P5A0_SCYTO</name>
<dbReference type="EMBL" id="BFAA01004459">
    <property type="protein sequence ID" value="GCB68283.1"/>
    <property type="molecule type" value="Genomic_DNA"/>
</dbReference>
<dbReference type="InterPro" id="IPR032436">
    <property type="entry name" value="URB1_C"/>
</dbReference>
<keyword evidence="6" id="KW-1185">Reference proteome</keyword>
<evidence type="ECO:0000313" key="5">
    <source>
        <dbReference type="EMBL" id="GCB68283.1"/>
    </source>
</evidence>
<feature type="domain" description="URB1 central HEAT repeat" evidence="4">
    <location>
        <begin position="633"/>
        <end position="723"/>
    </location>
</feature>
<dbReference type="GO" id="GO:0000463">
    <property type="term" value="P:maturation of LSU-rRNA from tricistronic rRNA transcript (SSU-rRNA, 5.8S rRNA, LSU-rRNA)"/>
    <property type="evidence" value="ECO:0007669"/>
    <property type="project" value="TreeGrafter"/>
</dbReference>
<evidence type="ECO:0000313" key="6">
    <source>
        <dbReference type="Proteomes" id="UP000288216"/>
    </source>
</evidence>
<proteinExistence type="predicted"/>
<organism evidence="5 6">
    <name type="scientific">Scyliorhinus torazame</name>
    <name type="common">Cloudy catshark</name>
    <name type="synonym">Catulus torazame</name>
    <dbReference type="NCBI Taxonomy" id="75743"/>
    <lineage>
        <taxon>Eukaryota</taxon>
        <taxon>Metazoa</taxon>
        <taxon>Chordata</taxon>
        <taxon>Craniata</taxon>
        <taxon>Vertebrata</taxon>
        <taxon>Chondrichthyes</taxon>
        <taxon>Elasmobranchii</taxon>
        <taxon>Galeomorphii</taxon>
        <taxon>Galeoidea</taxon>
        <taxon>Carcharhiniformes</taxon>
        <taxon>Scyliorhinidae</taxon>
        <taxon>Scyliorhinus</taxon>
    </lineage>
</organism>
<dbReference type="InterPro" id="IPR021714">
    <property type="entry name" value="URB1_N"/>
</dbReference>
<feature type="domain" description="URB1 C-terminal" evidence="3">
    <location>
        <begin position="1670"/>
        <end position="1859"/>
    </location>
</feature>
<protein>
    <recommendedName>
        <fullName evidence="7">Nucleolar pre-ribosomal-associated protein 1 C-terminal domain-containing protein</fullName>
    </recommendedName>
</protein>
<evidence type="ECO:0000259" key="4">
    <source>
        <dbReference type="Pfam" id="PF26140"/>
    </source>
</evidence>
<reference evidence="5 6" key="1">
    <citation type="journal article" date="2018" name="Nat. Ecol. Evol.">
        <title>Shark genomes provide insights into elasmobranch evolution and the origin of vertebrates.</title>
        <authorList>
            <person name="Hara Y"/>
            <person name="Yamaguchi K"/>
            <person name="Onimaru K"/>
            <person name="Kadota M"/>
            <person name="Koyanagi M"/>
            <person name="Keeley SD"/>
            <person name="Tatsumi K"/>
            <person name="Tanaka K"/>
            <person name="Motone F"/>
            <person name="Kageyama Y"/>
            <person name="Nozu R"/>
            <person name="Adachi N"/>
            <person name="Nishimura O"/>
            <person name="Nakagawa R"/>
            <person name="Tanegashima C"/>
            <person name="Kiyatake I"/>
            <person name="Matsumoto R"/>
            <person name="Murakumo K"/>
            <person name="Nishida K"/>
            <person name="Terakita A"/>
            <person name="Kuratani S"/>
            <person name="Sato K"/>
            <person name="Hyodo S Kuraku.S."/>
        </authorList>
    </citation>
    <scope>NUCLEOTIDE SEQUENCE [LARGE SCALE GENOMIC DNA]</scope>
</reference>
<dbReference type="PANTHER" id="PTHR13500">
    <property type="entry name" value="NUCLEOLAR PRERIBOSOMAL-ASSOCIATED PROTEIN 1"/>
    <property type="match status" value="1"/>
</dbReference>
<dbReference type="Pfam" id="PF26140">
    <property type="entry name" value="HEAT_URB1"/>
    <property type="match status" value="1"/>
</dbReference>
<dbReference type="InterPro" id="IPR059018">
    <property type="entry name" value="HEAT_URB1"/>
</dbReference>
<gene>
    <name evidence="5" type="ORF">scyTo_0010375</name>
</gene>
<feature type="compositionally biased region" description="Basic and acidic residues" evidence="1">
    <location>
        <begin position="520"/>
        <end position="534"/>
    </location>
</feature>
<dbReference type="PANTHER" id="PTHR13500:SF0">
    <property type="entry name" value="NUCLEOLAR PRE-RIBOSOMAL-ASSOCIATED PROTEIN 1"/>
    <property type="match status" value="1"/>
</dbReference>